<proteinExistence type="predicted"/>
<accession>A0ABP8A455</accession>
<dbReference type="RefSeq" id="WP_344755105.1">
    <property type="nucleotide sequence ID" value="NZ_BAABBW010000004.1"/>
</dbReference>
<dbReference type="InterPro" id="IPR001387">
    <property type="entry name" value="Cro/C1-type_HTH"/>
</dbReference>
<dbReference type="Proteomes" id="UP001501079">
    <property type="component" value="Unassembled WGS sequence"/>
</dbReference>
<dbReference type="CDD" id="cd00093">
    <property type="entry name" value="HTH_XRE"/>
    <property type="match status" value="1"/>
</dbReference>
<dbReference type="InterPro" id="IPR010982">
    <property type="entry name" value="Lambda_DNA-bd_dom_sf"/>
</dbReference>
<organism evidence="2 3">
    <name type="scientific">Gryllotalpicola koreensis</name>
    <dbReference type="NCBI Taxonomy" id="993086"/>
    <lineage>
        <taxon>Bacteria</taxon>
        <taxon>Bacillati</taxon>
        <taxon>Actinomycetota</taxon>
        <taxon>Actinomycetes</taxon>
        <taxon>Micrococcales</taxon>
        <taxon>Microbacteriaceae</taxon>
        <taxon>Gryllotalpicola</taxon>
    </lineage>
</organism>
<dbReference type="Gene3D" id="3.30.450.180">
    <property type="match status" value="1"/>
</dbReference>
<dbReference type="EMBL" id="BAABBW010000004">
    <property type="protein sequence ID" value="GAA4177385.1"/>
    <property type="molecule type" value="Genomic_DNA"/>
</dbReference>
<keyword evidence="3" id="KW-1185">Reference proteome</keyword>
<sequence>MESREFGQAVRRWRDRVEPEAVGLPHGGRRRAAGLRREELAGLAGISVDYLTRLEQGRATSPSIQVLEALARALRLSDPERELLFRLAGQAAPGRGLVSSRIPPSVQRLLDRLTGNPIVVYDAMWNLIVANAGYEALTGASAWHGIERNGVWRNVVGPGPAAVHTPEQLAEQQEGIVADLRLTAAKYPDDPRVRKLVAELRRQSELFRRLWDSAELRPHEDRSRHKYFEHPAVGRIGLDCDTLIVAGDDLRVMVYSAEPGSEDAERLELAIVLGSQTMGTSALAE</sequence>
<dbReference type="Gene3D" id="1.10.260.40">
    <property type="entry name" value="lambda repressor-like DNA-binding domains"/>
    <property type="match status" value="1"/>
</dbReference>
<dbReference type="Pfam" id="PF13560">
    <property type="entry name" value="HTH_31"/>
    <property type="match status" value="1"/>
</dbReference>
<evidence type="ECO:0000259" key="1">
    <source>
        <dbReference type="PROSITE" id="PS50943"/>
    </source>
</evidence>
<protein>
    <submittedName>
        <fullName evidence="2">Helix-turn-helix transcriptional regulator</fullName>
    </submittedName>
</protein>
<feature type="domain" description="HTH cro/C1-type" evidence="1">
    <location>
        <begin position="30"/>
        <end position="81"/>
    </location>
</feature>
<evidence type="ECO:0000313" key="3">
    <source>
        <dbReference type="Proteomes" id="UP001501079"/>
    </source>
</evidence>
<dbReference type="SMART" id="SM00530">
    <property type="entry name" value="HTH_XRE"/>
    <property type="match status" value="1"/>
</dbReference>
<comment type="caution">
    <text evidence="2">The sequence shown here is derived from an EMBL/GenBank/DDBJ whole genome shotgun (WGS) entry which is preliminary data.</text>
</comment>
<name>A0ABP8A455_9MICO</name>
<reference evidence="3" key="1">
    <citation type="journal article" date="2019" name="Int. J. Syst. Evol. Microbiol.">
        <title>The Global Catalogue of Microorganisms (GCM) 10K type strain sequencing project: providing services to taxonomists for standard genome sequencing and annotation.</title>
        <authorList>
            <consortium name="The Broad Institute Genomics Platform"/>
            <consortium name="The Broad Institute Genome Sequencing Center for Infectious Disease"/>
            <person name="Wu L."/>
            <person name="Ma J."/>
        </authorList>
    </citation>
    <scope>NUCLEOTIDE SEQUENCE [LARGE SCALE GENOMIC DNA]</scope>
    <source>
        <strain evidence="3">JCM 17591</strain>
    </source>
</reference>
<gene>
    <name evidence="2" type="ORF">GCM10022287_26110</name>
</gene>
<dbReference type="SUPFAM" id="SSF47413">
    <property type="entry name" value="lambda repressor-like DNA-binding domains"/>
    <property type="match status" value="1"/>
</dbReference>
<dbReference type="PROSITE" id="PS50943">
    <property type="entry name" value="HTH_CROC1"/>
    <property type="match status" value="1"/>
</dbReference>
<dbReference type="Pfam" id="PF17765">
    <property type="entry name" value="MLTR_LBD"/>
    <property type="match status" value="1"/>
</dbReference>
<evidence type="ECO:0000313" key="2">
    <source>
        <dbReference type="EMBL" id="GAA4177385.1"/>
    </source>
</evidence>
<dbReference type="PANTHER" id="PTHR35010">
    <property type="entry name" value="BLL4672 PROTEIN-RELATED"/>
    <property type="match status" value="1"/>
</dbReference>
<dbReference type="PANTHER" id="PTHR35010:SF2">
    <property type="entry name" value="BLL4672 PROTEIN"/>
    <property type="match status" value="1"/>
</dbReference>
<dbReference type="InterPro" id="IPR041413">
    <property type="entry name" value="MLTR_LBD"/>
</dbReference>